<dbReference type="AlphaFoldDB" id="A0A7I7XTV4"/>
<dbReference type="RefSeq" id="WP_085152993.1">
    <property type="nucleotide sequence ID" value="NZ_AP022612.1"/>
</dbReference>
<dbReference type="InterPro" id="IPR029058">
    <property type="entry name" value="AB_hydrolase_fold"/>
</dbReference>
<dbReference type="Pfam" id="PF12697">
    <property type="entry name" value="Abhydrolase_6"/>
    <property type="match status" value="1"/>
</dbReference>
<keyword evidence="1" id="KW-0378">Hydrolase</keyword>
<dbReference type="GO" id="GO:0016787">
    <property type="term" value="F:hydrolase activity"/>
    <property type="evidence" value="ECO:0007669"/>
    <property type="project" value="UniProtKB-KW"/>
</dbReference>
<reference evidence="1" key="2">
    <citation type="submission" date="2020-02" db="EMBL/GenBank/DDBJ databases">
        <authorList>
            <person name="Matsumoto Y."/>
            <person name="Motooka D."/>
            <person name="Nakamura S."/>
        </authorList>
    </citation>
    <scope>NUCLEOTIDE SEQUENCE</scope>
    <source>
        <strain evidence="1">JCM 13671</strain>
    </source>
</reference>
<dbReference type="InterPro" id="IPR000073">
    <property type="entry name" value="AB_hydrolase_1"/>
</dbReference>
<name>A0A7I7XTV4_9MYCO</name>
<dbReference type="OrthoDB" id="3396704at2"/>
<dbReference type="SUPFAM" id="SSF53474">
    <property type="entry name" value="alpha/beta-Hydrolases"/>
    <property type="match status" value="1"/>
</dbReference>
<evidence type="ECO:0000313" key="1">
    <source>
        <dbReference type="EMBL" id="BBZ32679.1"/>
    </source>
</evidence>
<organism evidence="1 2">
    <name type="scientific">Mycolicibacterium confluentis</name>
    <dbReference type="NCBI Taxonomy" id="28047"/>
    <lineage>
        <taxon>Bacteria</taxon>
        <taxon>Bacillati</taxon>
        <taxon>Actinomycetota</taxon>
        <taxon>Actinomycetes</taxon>
        <taxon>Mycobacteriales</taxon>
        <taxon>Mycobacteriaceae</taxon>
        <taxon>Mycolicibacterium</taxon>
    </lineage>
</organism>
<accession>A0A7I7XTV4</accession>
<reference evidence="1" key="1">
    <citation type="journal article" date="2019" name="Emerg. Microbes Infect.">
        <title>Comprehensive subspecies identification of 175 nontuberculous mycobacteria species based on 7547 genomic profiles.</title>
        <authorList>
            <person name="Matsumoto Y."/>
            <person name="Kinjo T."/>
            <person name="Motooka D."/>
            <person name="Nabeya D."/>
            <person name="Jung N."/>
            <person name="Uechi K."/>
            <person name="Horii T."/>
            <person name="Iida T."/>
            <person name="Fujita J."/>
            <person name="Nakamura S."/>
        </authorList>
    </citation>
    <scope>NUCLEOTIDE SEQUENCE [LARGE SCALE GENOMIC DNA]</scope>
    <source>
        <strain evidence="1">JCM 13671</strain>
    </source>
</reference>
<dbReference type="EMBL" id="AP022612">
    <property type="protein sequence ID" value="BBZ32679.1"/>
    <property type="molecule type" value="Genomic_DNA"/>
</dbReference>
<sequence>MGAPHSEFVRTDLGRLHVQRTGTGPPAVLWHSLFVDSRSWGSLIDDLARHRTVYAIDGPSHGRSDPVPRDFSFDEVAGSALQALDRLGLTDPVDWVGNAWGGHVGIRLAAGSRLRTLTTIGTPVQGLTFGEKLKIGPLVGLHRLTGPTDILVKLLFDSLVGPDSLAAQPEQAAAVVASFRDADRRGMNHAMRSMMLMRSGVENLLAEIKVPTLMMPVRDDVTGWRPDEARRTCVAIADCRVEEVAGTGHVSPLLVDRARILQLVTDFWKVTAPKA</sequence>
<dbReference type="Gene3D" id="3.40.50.1820">
    <property type="entry name" value="alpha/beta hydrolase"/>
    <property type="match status" value="1"/>
</dbReference>
<proteinExistence type="predicted"/>
<gene>
    <name evidence="1" type="ORF">MCNF_12840</name>
</gene>
<dbReference type="InterPro" id="IPR050266">
    <property type="entry name" value="AB_hydrolase_sf"/>
</dbReference>
<dbReference type="Proteomes" id="UP000466931">
    <property type="component" value="Chromosome"/>
</dbReference>
<protein>
    <submittedName>
        <fullName evidence="1">Putative hydrolase, alpha/beta fold protein</fullName>
    </submittedName>
</protein>
<dbReference type="PANTHER" id="PTHR43798">
    <property type="entry name" value="MONOACYLGLYCEROL LIPASE"/>
    <property type="match status" value="1"/>
</dbReference>
<keyword evidence="2" id="KW-1185">Reference proteome</keyword>
<evidence type="ECO:0000313" key="2">
    <source>
        <dbReference type="Proteomes" id="UP000466931"/>
    </source>
</evidence>